<keyword evidence="2" id="KW-1185">Reference proteome</keyword>
<comment type="caution">
    <text evidence="1">The sequence shown here is derived from an EMBL/GenBank/DDBJ whole genome shotgun (WGS) entry which is preliminary data.</text>
</comment>
<dbReference type="Proteomes" id="UP001232156">
    <property type="component" value="Unassembled WGS sequence"/>
</dbReference>
<dbReference type="Gene3D" id="3.40.630.40">
    <property type="entry name" value="Zn-dependent exopeptidases"/>
    <property type="match status" value="1"/>
</dbReference>
<evidence type="ECO:0000313" key="2">
    <source>
        <dbReference type="Proteomes" id="UP001232156"/>
    </source>
</evidence>
<gene>
    <name evidence="1" type="ORF">Q8947_02255</name>
</gene>
<evidence type="ECO:0000313" key="1">
    <source>
        <dbReference type="EMBL" id="MDR4124806.1"/>
    </source>
</evidence>
<dbReference type="EMBL" id="JAUZQE010000003">
    <property type="protein sequence ID" value="MDR4124806.1"/>
    <property type="molecule type" value="Genomic_DNA"/>
</dbReference>
<accession>A0ABU1D341</accession>
<reference evidence="1 2" key="1">
    <citation type="submission" date="2023-08" db="EMBL/GenBank/DDBJ databases">
        <title>Alcaligenaceae gen. nov., a novel taxon isolated from the sludge of Yixing Pesticide Factory.</title>
        <authorList>
            <person name="Ruan L."/>
        </authorList>
    </citation>
    <scope>NUCLEOTIDE SEQUENCE [LARGE SCALE GENOMIC DNA]</scope>
    <source>
        <strain evidence="1 2">LG-2</strain>
    </source>
</reference>
<name>A0ABU1D341_9BURK</name>
<organism evidence="1 2">
    <name type="scientific">Yanghanlia caeni</name>
    <dbReference type="NCBI Taxonomy" id="3064283"/>
    <lineage>
        <taxon>Bacteria</taxon>
        <taxon>Pseudomonadati</taxon>
        <taxon>Pseudomonadota</taxon>
        <taxon>Betaproteobacteria</taxon>
        <taxon>Burkholderiales</taxon>
        <taxon>Alcaligenaceae</taxon>
        <taxon>Yanghanlia</taxon>
    </lineage>
</organism>
<dbReference type="RefSeq" id="WP_165276982.1">
    <property type="nucleotide sequence ID" value="NZ_JAUZQE010000003.1"/>
</dbReference>
<sequence length="286" mass="32585">MKFADSDFDPYRLLLPTVEAIPLVCDSPHSGAVYPADFQTVLPASILRWAEDAHVDALWESVPRHGGTLLCAEFPRSYVDVNREVDDIDPNILAEPWPHDIHPTEKSRLGYGLFWHNVNGHPMYDRKLWVSELENRISTYYEPYHAALWRQIDAAVKQFGVVWHLNLHSMPSDSYAALQQESERELADFVLGDRDGTTCDPTLTGIIEDYLQGCGYTVARNDPFKGVALVARVGRPAERRHSLQIEINRRLYMDEQTFEPTAGFDDLQHNLDGLVAHLRSFIQSLL</sequence>
<dbReference type="Pfam" id="PF05013">
    <property type="entry name" value="FGase"/>
    <property type="match status" value="1"/>
</dbReference>
<dbReference type="InterPro" id="IPR007709">
    <property type="entry name" value="N-FG_amidohydro"/>
</dbReference>
<proteinExistence type="predicted"/>
<dbReference type="SUPFAM" id="SSF53187">
    <property type="entry name" value="Zn-dependent exopeptidases"/>
    <property type="match status" value="1"/>
</dbReference>
<protein>
    <submittedName>
        <fullName evidence="1">N-formylglutamate amidohydrolase</fullName>
    </submittedName>
</protein>